<proteinExistence type="predicted"/>
<evidence type="ECO:0000313" key="1">
    <source>
        <dbReference type="EMBL" id="KGA99180.1"/>
    </source>
</evidence>
<keyword evidence="2" id="KW-1185">Reference proteome</keyword>
<dbReference type="Proteomes" id="UP000002754">
    <property type="component" value="Unassembled WGS sequence"/>
</dbReference>
<dbReference type="STRING" id="1218173.BALCAV_0200565"/>
<dbReference type="AlphaFoldDB" id="A0A094XKB2"/>
<gene>
    <name evidence="1" type="ORF">BALCAV_0200565</name>
</gene>
<accession>A0A094XKB2</accession>
<evidence type="ECO:0000313" key="2">
    <source>
        <dbReference type="Proteomes" id="UP000002754"/>
    </source>
</evidence>
<sequence length="74" mass="8998">MSLEPFEQKMKNLKNNMMSFHLKIQLIKLWKDKKGGRRRRTISKERKPLLEMGFYLCGNSFVSRDRLYIYPNDE</sequence>
<organism evidence="1 2">
    <name type="scientific">Alkalihalobacillus alcalophilus ATCC 27647 = CGMCC 1.3604</name>
    <dbReference type="NCBI Taxonomy" id="1218173"/>
    <lineage>
        <taxon>Bacteria</taxon>
        <taxon>Bacillati</taxon>
        <taxon>Bacillota</taxon>
        <taxon>Bacilli</taxon>
        <taxon>Bacillales</taxon>
        <taxon>Bacillaceae</taxon>
        <taxon>Alkalihalobacillus</taxon>
    </lineage>
</organism>
<reference evidence="1 2" key="1">
    <citation type="journal article" date="2014" name="Genome Announc.">
        <title>Draft Genome Sequence of Bacillus alcalophilus AV1934, a Classic Alkaliphile Isolated from Human Feces in 1934.</title>
        <authorList>
            <person name="Attie O."/>
            <person name="Jayaprakash A."/>
            <person name="Shah H."/>
            <person name="Paulsen I.T."/>
            <person name="Morino M."/>
            <person name="Takahashi Y."/>
            <person name="Narumi I."/>
            <person name="Sachidanandam R."/>
            <person name="Satoh K."/>
            <person name="Ito M."/>
            <person name="Krulwich T.A."/>
        </authorList>
    </citation>
    <scope>NUCLEOTIDE SEQUENCE [LARGE SCALE GENOMIC DNA]</scope>
    <source>
        <strain evidence="1 2">AV1934</strain>
    </source>
</reference>
<protein>
    <submittedName>
        <fullName evidence="1">Uncharacterized protein</fullName>
    </submittedName>
</protein>
<comment type="caution">
    <text evidence="1">The sequence shown here is derived from an EMBL/GenBank/DDBJ whole genome shotgun (WGS) entry which is preliminary data.</text>
</comment>
<dbReference type="EMBL" id="ALPT02000001">
    <property type="protein sequence ID" value="KGA99180.1"/>
    <property type="molecule type" value="Genomic_DNA"/>
</dbReference>
<name>A0A094XKB2_ALKAL</name>